<evidence type="ECO:0000256" key="1">
    <source>
        <dbReference type="SAM" id="MobiDB-lite"/>
    </source>
</evidence>
<accession>A0A1H5XRF2</accession>
<name>A0A1H5XRF2_NITMU</name>
<dbReference type="EMBL" id="FNVK01000035">
    <property type="protein sequence ID" value="SEG14233.1"/>
    <property type="molecule type" value="Genomic_DNA"/>
</dbReference>
<evidence type="ECO:0000313" key="2">
    <source>
        <dbReference type="EMBL" id="SEG14233.1"/>
    </source>
</evidence>
<sequence>MPMVCDQEKFLSPGYPERHLYTDDTSYPSHLREATNKQPTLV</sequence>
<proteinExistence type="predicted"/>
<dbReference type="AlphaFoldDB" id="A0A1H5XRF2"/>
<organism evidence="2 3">
    <name type="scientific">Nitrosospira multiformis (strain ATCC 25196 / NCIMB 11849 / C 71)</name>
    <dbReference type="NCBI Taxonomy" id="323848"/>
    <lineage>
        <taxon>Bacteria</taxon>
        <taxon>Pseudomonadati</taxon>
        <taxon>Pseudomonadota</taxon>
        <taxon>Betaproteobacteria</taxon>
        <taxon>Nitrosomonadales</taxon>
        <taxon>Nitrosomonadaceae</taxon>
        <taxon>Nitrosospira</taxon>
    </lineage>
</organism>
<reference evidence="2 3" key="1">
    <citation type="submission" date="2016-10" db="EMBL/GenBank/DDBJ databases">
        <authorList>
            <person name="de Groot N.N."/>
        </authorList>
    </citation>
    <scope>NUCLEOTIDE SEQUENCE [LARGE SCALE GENOMIC DNA]</scope>
    <source>
        <strain evidence="2 3">Nl13</strain>
    </source>
</reference>
<feature type="region of interest" description="Disordered" evidence="1">
    <location>
        <begin position="15"/>
        <end position="42"/>
    </location>
</feature>
<evidence type="ECO:0000313" key="3">
    <source>
        <dbReference type="Proteomes" id="UP000236751"/>
    </source>
</evidence>
<protein>
    <submittedName>
        <fullName evidence="2">Uncharacterized protein</fullName>
    </submittedName>
</protein>
<gene>
    <name evidence="2" type="ORF">SAMN05216403_13522</name>
</gene>
<dbReference type="Proteomes" id="UP000236751">
    <property type="component" value="Unassembled WGS sequence"/>
</dbReference>